<protein>
    <recommendedName>
        <fullName evidence="1">Reverse transcriptase domain-containing protein</fullName>
    </recommendedName>
</protein>
<name>A0AAQ3T5C1_PASNO</name>
<proteinExistence type="predicted"/>
<dbReference type="PROSITE" id="PS50878">
    <property type="entry name" value="RT_POL"/>
    <property type="match status" value="1"/>
</dbReference>
<accession>A0AAQ3T5C1</accession>
<dbReference type="InterPro" id="IPR000477">
    <property type="entry name" value="RT_dom"/>
</dbReference>
<organism evidence="2 3">
    <name type="scientific">Paspalum notatum var. saurae</name>
    <dbReference type="NCBI Taxonomy" id="547442"/>
    <lineage>
        <taxon>Eukaryota</taxon>
        <taxon>Viridiplantae</taxon>
        <taxon>Streptophyta</taxon>
        <taxon>Embryophyta</taxon>
        <taxon>Tracheophyta</taxon>
        <taxon>Spermatophyta</taxon>
        <taxon>Magnoliopsida</taxon>
        <taxon>Liliopsida</taxon>
        <taxon>Poales</taxon>
        <taxon>Poaceae</taxon>
        <taxon>PACMAD clade</taxon>
        <taxon>Panicoideae</taxon>
        <taxon>Andropogonodae</taxon>
        <taxon>Paspaleae</taxon>
        <taxon>Paspalinae</taxon>
        <taxon>Paspalum</taxon>
    </lineage>
</organism>
<feature type="domain" description="Reverse transcriptase" evidence="1">
    <location>
        <begin position="1"/>
        <end position="237"/>
    </location>
</feature>
<dbReference type="SUPFAM" id="SSF56672">
    <property type="entry name" value="DNA/RNA polymerases"/>
    <property type="match status" value="1"/>
</dbReference>
<evidence type="ECO:0000259" key="1">
    <source>
        <dbReference type="PROSITE" id="PS50878"/>
    </source>
</evidence>
<evidence type="ECO:0000313" key="2">
    <source>
        <dbReference type="EMBL" id="WVZ66350.1"/>
    </source>
</evidence>
<gene>
    <name evidence="2" type="ORF">U9M48_015586</name>
</gene>
<dbReference type="Pfam" id="PF00078">
    <property type="entry name" value="RVT_1"/>
    <property type="match status" value="1"/>
</dbReference>
<dbReference type="CDD" id="cd01650">
    <property type="entry name" value="RT_nLTR_like"/>
    <property type="match status" value="1"/>
</dbReference>
<reference evidence="2 3" key="1">
    <citation type="submission" date="2024-02" db="EMBL/GenBank/DDBJ databases">
        <title>High-quality chromosome-scale genome assembly of Pensacola bahiagrass (Paspalum notatum Flugge var. saurae).</title>
        <authorList>
            <person name="Vega J.M."/>
            <person name="Podio M."/>
            <person name="Orjuela J."/>
            <person name="Siena L.A."/>
            <person name="Pessino S.C."/>
            <person name="Combes M.C."/>
            <person name="Mariac C."/>
            <person name="Albertini E."/>
            <person name="Pupilli F."/>
            <person name="Ortiz J.P.A."/>
            <person name="Leblanc O."/>
        </authorList>
    </citation>
    <scope>NUCLEOTIDE SEQUENCE [LARGE SCALE GENOMIC DNA]</scope>
    <source>
        <strain evidence="2">R1</strain>
        <tissue evidence="2">Leaf</tissue>
    </source>
</reference>
<feature type="non-terminal residue" evidence="2">
    <location>
        <position position="1"/>
    </location>
</feature>
<dbReference type="AlphaFoldDB" id="A0AAQ3T5C1"/>
<dbReference type="Proteomes" id="UP001341281">
    <property type="component" value="Chromosome 03"/>
</dbReference>
<dbReference type="EMBL" id="CP144747">
    <property type="protein sequence ID" value="WVZ66350.1"/>
    <property type="molecule type" value="Genomic_DNA"/>
</dbReference>
<dbReference type="PANTHER" id="PTHR19446">
    <property type="entry name" value="REVERSE TRANSCRIPTASES"/>
    <property type="match status" value="1"/>
</dbReference>
<sequence length="541" mass="62757">VFTKVLANKTNAVANKIVSPSQTAFICSRNILEGVVILHETLYELRKKKLNGVVLKLDFEKAYDKVDWDFLQQTLRVKGFSNKWCDWIKKVVGKGNVNVKVNDDLGHYFQTKKGVRQDDPLSPFLFNLIADMLATLISRGKANGQFRGVIPHLVEGGLSILQDDTILFLEHDLAEAVNLKLVLSVFEKLSGLKINFHKSEIFLFREAKLYKKEYNKDWVEIEERFQKKLGSWKGKLLSVGGRLSDEHKKKYMLAKWSSLMLPRCFGGIGILDLKLQNKCLLSKWLYKLLNEDGAWQELIKKKYLHHKSITQVSKKPGDSQFWSGLMGVRNQFLSFGFFRTQNGQCVRFWEDKWNGRRAFMDLYRIVRKKHVTVASVLNSVPLNVSFRRTLIGDNLVSWYELVSKVANISLAKGNDEFKWDLNKERAYSVQSLCNVLIQDKSLPRNSKLWKLKIPLKIKIFLWYLKNRVILTKDNLVKKNGKMTLSVSYVIYRATYWIRCWSALCKEEERGKLKLGCQHLESVVLKLFFNLDGKEVTELKLN</sequence>
<evidence type="ECO:0000313" key="3">
    <source>
        <dbReference type="Proteomes" id="UP001341281"/>
    </source>
</evidence>
<feature type="non-terminal residue" evidence="2">
    <location>
        <position position="541"/>
    </location>
</feature>
<dbReference type="InterPro" id="IPR043502">
    <property type="entry name" value="DNA/RNA_pol_sf"/>
</dbReference>
<keyword evidence="3" id="KW-1185">Reference proteome</keyword>